<evidence type="ECO:0000313" key="17">
    <source>
        <dbReference type="Proteomes" id="UP000320776"/>
    </source>
</evidence>
<feature type="transmembrane region" description="Helical" evidence="13">
    <location>
        <begin position="227"/>
        <end position="247"/>
    </location>
</feature>
<evidence type="ECO:0000256" key="10">
    <source>
        <dbReference type="ARBA" id="ARBA00023136"/>
    </source>
</evidence>
<dbReference type="PRINTS" id="PR00173">
    <property type="entry name" value="EDTRNSPORT"/>
</dbReference>
<dbReference type="InterPro" id="IPR004513">
    <property type="entry name" value="FtsX"/>
</dbReference>
<dbReference type="InterPro" id="IPR040690">
    <property type="entry name" value="FtsX_ECD"/>
</dbReference>
<dbReference type="Proteomes" id="UP000320776">
    <property type="component" value="Chromosome"/>
</dbReference>
<dbReference type="NCBIfam" id="NF038347">
    <property type="entry name" value="FtsX_Gpos"/>
    <property type="match status" value="1"/>
</dbReference>
<comment type="function">
    <text evidence="12">Part of the ABC transporter FtsEX involved in asymmetric cellular division facilitating the initiation of sporulation.</text>
</comment>
<accession>A0A517DX41</accession>
<dbReference type="InterPro" id="IPR003838">
    <property type="entry name" value="ABC3_permease_C"/>
</dbReference>
<dbReference type="GO" id="GO:0005886">
    <property type="term" value="C:plasma membrane"/>
    <property type="evidence" value="ECO:0007669"/>
    <property type="project" value="UniProtKB-SubCell"/>
</dbReference>
<dbReference type="PIRSF" id="PIRSF003097">
    <property type="entry name" value="FtsX"/>
    <property type="match status" value="1"/>
</dbReference>
<evidence type="ECO:0000313" key="16">
    <source>
        <dbReference type="EMBL" id="QDR81917.1"/>
    </source>
</evidence>
<keyword evidence="6" id="KW-0997">Cell inner membrane</keyword>
<keyword evidence="11 12" id="KW-0131">Cell cycle</keyword>
<feature type="transmembrane region" description="Helical" evidence="13">
    <location>
        <begin position="21"/>
        <end position="48"/>
    </location>
</feature>
<comment type="subcellular location">
    <subcellularLocation>
        <location evidence="1">Cell inner membrane</location>
        <topology evidence="1">Multi-pass membrane protein</topology>
    </subcellularLocation>
    <subcellularLocation>
        <location evidence="12">Cell membrane</location>
    </subcellularLocation>
</comment>
<keyword evidence="5 12" id="KW-1003">Cell membrane</keyword>
<dbReference type="NCBIfam" id="TIGR00439">
    <property type="entry name" value="FtsX_Gneg"/>
    <property type="match status" value="1"/>
</dbReference>
<keyword evidence="9 13" id="KW-1133">Transmembrane helix</keyword>
<dbReference type="GO" id="GO:0051301">
    <property type="term" value="P:cell division"/>
    <property type="evidence" value="ECO:0007669"/>
    <property type="project" value="UniProtKB-KW"/>
</dbReference>
<dbReference type="PANTHER" id="PTHR47755">
    <property type="entry name" value="CELL DIVISION PROTEIN FTSX"/>
    <property type="match status" value="1"/>
</dbReference>
<evidence type="ECO:0000256" key="2">
    <source>
        <dbReference type="ARBA" id="ARBA00007379"/>
    </source>
</evidence>
<feature type="domain" description="ABC3 transporter permease C-terminal" evidence="14">
    <location>
        <begin position="177"/>
        <end position="296"/>
    </location>
</feature>
<dbReference type="EMBL" id="CP036259">
    <property type="protein sequence ID" value="QDR81917.1"/>
    <property type="molecule type" value="Genomic_DNA"/>
</dbReference>
<dbReference type="KEGG" id="sted:SPTER_33370"/>
<dbReference type="PANTHER" id="PTHR47755:SF1">
    <property type="entry name" value="CELL DIVISION PROTEIN FTSX"/>
    <property type="match status" value="1"/>
</dbReference>
<feature type="transmembrane region" description="Helical" evidence="13">
    <location>
        <begin position="173"/>
        <end position="194"/>
    </location>
</feature>
<evidence type="ECO:0000256" key="5">
    <source>
        <dbReference type="ARBA" id="ARBA00022475"/>
    </source>
</evidence>
<evidence type="ECO:0000256" key="13">
    <source>
        <dbReference type="SAM" id="Phobius"/>
    </source>
</evidence>
<evidence type="ECO:0000256" key="3">
    <source>
        <dbReference type="ARBA" id="ARBA00011160"/>
    </source>
</evidence>
<dbReference type="InterPro" id="IPR058204">
    <property type="entry name" value="FtsX_firmicutes-type"/>
</dbReference>
<gene>
    <name evidence="16" type="primary">ftsX</name>
    <name evidence="16" type="ORF">SPTER_33370</name>
</gene>
<keyword evidence="8 13" id="KW-0812">Transmembrane</keyword>
<proteinExistence type="inferred from homology"/>
<dbReference type="AlphaFoldDB" id="A0A517DX41"/>
<evidence type="ECO:0000259" key="14">
    <source>
        <dbReference type="Pfam" id="PF02687"/>
    </source>
</evidence>
<dbReference type="Pfam" id="PF18075">
    <property type="entry name" value="FtsX_ECD"/>
    <property type="match status" value="1"/>
</dbReference>
<sequence>MVMKIRTFEYFVREAISSLRHNGLMSIASISTVALSLLILGMFLIMILNLNHMASTLETQVQITVYLEDSLSDRDMRALGTRITKLNGVTQVMFVDKEQALVKFKDRLGEQQGLLTALGDTNPLPNSFEVKVDRPEDVKPVAAAISRLTGVETAKYGQEVIEQLFSLTKMIRIVGLLLIGFLALAALFIIANTIRITVFARRKEIGIMKYVGATDWFIRWPFMIEGMILGFGGALCAVLVLSQTYSALTEKVYESLAFLPLIPKSPFLTHISIVLLVVGAAIGALGSTISLRRFMKV</sequence>
<keyword evidence="7 12" id="KW-0132">Cell division</keyword>
<keyword evidence="10 12" id="KW-0472">Membrane</keyword>
<protein>
    <recommendedName>
        <fullName evidence="4 12">Cell division protein FtsX</fullName>
    </recommendedName>
</protein>
<evidence type="ECO:0000256" key="6">
    <source>
        <dbReference type="ARBA" id="ARBA00022519"/>
    </source>
</evidence>
<evidence type="ECO:0000256" key="7">
    <source>
        <dbReference type="ARBA" id="ARBA00022618"/>
    </source>
</evidence>
<keyword evidence="17" id="KW-1185">Reference proteome</keyword>
<dbReference type="Gene3D" id="3.30.70.3040">
    <property type="match status" value="1"/>
</dbReference>
<organism evidence="16 17">
    <name type="scientific">Sporomusa termitida</name>
    <dbReference type="NCBI Taxonomy" id="2377"/>
    <lineage>
        <taxon>Bacteria</taxon>
        <taxon>Bacillati</taxon>
        <taxon>Bacillota</taxon>
        <taxon>Negativicutes</taxon>
        <taxon>Selenomonadales</taxon>
        <taxon>Sporomusaceae</taxon>
        <taxon>Sporomusa</taxon>
    </lineage>
</organism>
<feature type="domain" description="FtsX extracellular" evidence="15">
    <location>
        <begin position="61"/>
        <end position="152"/>
    </location>
</feature>
<evidence type="ECO:0000256" key="4">
    <source>
        <dbReference type="ARBA" id="ARBA00021907"/>
    </source>
</evidence>
<evidence type="ECO:0000256" key="12">
    <source>
        <dbReference type="PIRNR" id="PIRNR003097"/>
    </source>
</evidence>
<comment type="similarity">
    <text evidence="2 12">Belongs to the ABC-4 integral membrane protein family. FtsX subfamily.</text>
</comment>
<comment type="subunit">
    <text evidence="3">Forms a membrane-associated complex with FtsE.</text>
</comment>
<name>A0A517DX41_9FIRM</name>
<evidence type="ECO:0000256" key="9">
    <source>
        <dbReference type="ARBA" id="ARBA00022989"/>
    </source>
</evidence>
<evidence type="ECO:0000256" key="1">
    <source>
        <dbReference type="ARBA" id="ARBA00004429"/>
    </source>
</evidence>
<evidence type="ECO:0000256" key="8">
    <source>
        <dbReference type="ARBA" id="ARBA00022692"/>
    </source>
</evidence>
<evidence type="ECO:0000256" key="11">
    <source>
        <dbReference type="ARBA" id="ARBA00023306"/>
    </source>
</evidence>
<reference evidence="16 17" key="1">
    <citation type="submission" date="2019-02" db="EMBL/GenBank/DDBJ databases">
        <title>Closed genome of Sporomusa termitida DSM 4440.</title>
        <authorList>
            <person name="Poehlein A."/>
            <person name="Daniel R."/>
        </authorList>
    </citation>
    <scope>NUCLEOTIDE SEQUENCE [LARGE SCALE GENOMIC DNA]</scope>
    <source>
        <strain evidence="16 17">DSM 4440</strain>
    </source>
</reference>
<feature type="transmembrane region" description="Helical" evidence="13">
    <location>
        <begin position="267"/>
        <end position="291"/>
    </location>
</feature>
<dbReference type="Pfam" id="PF02687">
    <property type="entry name" value="FtsX"/>
    <property type="match status" value="1"/>
</dbReference>
<dbReference type="InterPro" id="IPR047590">
    <property type="entry name" value="FtsX_proteobact-type"/>
</dbReference>
<evidence type="ECO:0000259" key="15">
    <source>
        <dbReference type="Pfam" id="PF18075"/>
    </source>
</evidence>